<comment type="caution">
    <text evidence="1">The sequence shown here is derived from an EMBL/GenBank/DDBJ whole genome shotgun (WGS) entry which is preliminary data.</text>
</comment>
<dbReference type="InterPro" id="IPR003749">
    <property type="entry name" value="ThiS/MoaD-like"/>
</dbReference>
<dbReference type="SUPFAM" id="SSF54285">
    <property type="entry name" value="MoaD/ThiS"/>
    <property type="match status" value="1"/>
</dbReference>
<protein>
    <submittedName>
        <fullName evidence="1">MoaD/ThiS family protein</fullName>
    </submittedName>
</protein>
<evidence type="ECO:0000313" key="1">
    <source>
        <dbReference type="EMBL" id="HIJ99232.1"/>
    </source>
</evidence>
<proteinExistence type="predicted"/>
<dbReference type="EMBL" id="DVAD01000001">
    <property type="protein sequence ID" value="HIJ99232.1"/>
    <property type="molecule type" value="Genomic_DNA"/>
</dbReference>
<gene>
    <name evidence="1" type="ORF">H1011_00195</name>
</gene>
<organism evidence="1 2">
    <name type="scientific">Candidatus Undinarchaeum marinum</name>
    <dbReference type="NCBI Taxonomy" id="2756141"/>
    <lineage>
        <taxon>Archaea</taxon>
        <taxon>Candidatus Undinarchaeota</taxon>
        <taxon>Candidatus Undinarchaeia</taxon>
        <taxon>Candidatus Undinarchaeales</taxon>
        <taxon>Candidatus Undinarchaeaceae</taxon>
        <taxon>Candidatus Undinarchaeum</taxon>
    </lineage>
</organism>
<name>A0A832UYU5_9ARCH</name>
<keyword evidence="2" id="KW-1185">Reference proteome</keyword>
<dbReference type="AlphaFoldDB" id="A0A832UYU5"/>
<dbReference type="InterPro" id="IPR016155">
    <property type="entry name" value="Mopterin_synth/thiamin_S_b"/>
</dbReference>
<dbReference type="Gene3D" id="3.10.20.30">
    <property type="match status" value="1"/>
</dbReference>
<accession>A0A832UYU5</accession>
<reference evidence="1 2" key="1">
    <citation type="journal article" name="Nat. Commun.">
        <title>Undinarchaeota illuminate DPANN phylogeny and the impact of gene transfer on archaeal evolution.</title>
        <authorList>
            <person name="Dombrowski N."/>
            <person name="Williams T.A."/>
            <person name="Sun J."/>
            <person name="Woodcroft B.J."/>
            <person name="Lee J.H."/>
            <person name="Minh B.Q."/>
            <person name="Rinke C."/>
            <person name="Spang A."/>
        </authorList>
    </citation>
    <scope>NUCLEOTIDE SEQUENCE [LARGE SCALE GENOMIC DNA]</scope>
    <source>
        <strain evidence="1">MAG_bin17</strain>
    </source>
</reference>
<sequence length="66" mass="7185">MKIKIVRKEGKKIIELPDGARASDIFGKLGESSETYIIKRASDIIIGEEPLSDGDELELIKIISGG</sequence>
<dbReference type="InterPro" id="IPR012675">
    <property type="entry name" value="Beta-grasp_dom_sf"/>
</dbReference>
<dbReference type="Pfam" id="PF02597">
    <property type="entry name" value="ThiS"/>
    <property type="match status" value="1"/>
</dbReference>
<evidence type="ECO:0000313" key="2">
    <source>
        <dbReference type="Proteomes" id="UP000604391"/>
    </source>
</evidence>
<dbReference type="Proteomes" id="UP000604391">
    <property type="component" value="Unassembled WGS sequence"/>
</dbReference>